<reference evidence="2" key="1">
    <citation type="journal article" date="2014" name="Science">
        <title>The coffee genome provides insight into the convergent evolution of caffeine biosynthesis.</title>
        <authorList>
            <person name="Denoeud F."/>
            <person name="Carretero-Paulet L."/>
            <person name="Dereeper A."/>
            <person name="Droc G."/>
            <person name="Guyot R."/>
            <person name="Pietrella M."/>
            <person name="Zheng C."/>
            <person name="Alberti A."/>
            <person name="Anthony F."/>
            <person name="Aprea G."/>
            <person name="Aury J.M."/>
            <person name="Bento P."/>
            <person name="Bernard M."/>
            <person name="Bocs S."/>
            <person name="Campa C."/>
            <person name="Cenci A."/>
            <person name="Combes M.C."/>
            <person name="Crouzillat D."/>
            <person name="Da Silva C."/>
            <person name="Daddiego L."/>
            <person name="De Bellis F."/>
            <person name="Dussert S."/>
            <person name="Garsmeur O."/>
            <person name="Gayraud T."/>
            <person name="Guignon V."/>
            <person name="Jahn K."/>
            <person name="Jamilloux V."/>
            <person name="Joet T."/>
            <person name="Labadie K."/>
            <person name="Lan T."/>
            <person name="Leclercq J."/>
            <person name="Lepelley M."/>
            <person name="Leroy T."/>
            <person name="Li L.T."/>
            <person name="Librado P."/>
            <person name="Lopez L."/>
            <person name="Munoz A."/>
            <person name="Noel B."/>
            <person name="Pallavicini A."/>
            <person name="Perrotta G."/>
            <person name="Poncet V."/>
            <person name="Pot D."/>
            <person name="Priyono X."/>
            <person name="Rigoreau M."/>
            <person name="Rouard M."/>
            <person name="Rozas J."/>
            <person name="Tranchant-Dubreuil C."/>
            <person name="VanBuren R."/>
            <person name="Zhang Q."/>
            <person name="Andrade A.C."/>
            <person name="Argout X."/>
            <person name="Bertrand B."/>
            <person name="de Kochko A."/>
            <person name="Graziosi G."/>
            <person name="Henry R.J."/>
            <person name="Jayarama X."/>
            <person name="Ming R."/>
            <person name="Nagai C."/>
            <person name="Rounsley S."/>
            <person name="Sankoff D."/>
            <person name="Giuliano G."/>
            <person name="Albert V.A."/>
            <person name="Wincker P."/>
            <person name="Lashermes P."/>
        </authorList>
    </citation>
    <scope>NUCLEOTIDE SEQUENCE [LARGE SCALE GENOMIC DNA]</scope>
    <source>
        <strain evidence="2">cv. DH200-94</strain>
    </source>
</reference>
<protein>
    <submittedName>
        <fullName evidence="1">DH200=94 genomic scaffold, scaffold_667</fullName>
    </submittedName>
</protein>
<accession>A0A068VG33</accession>
<sequence length="215" mass="24986">MSRVELEYSDTRARLGSITSLISRVNSIDIELNPNVVNNVLKIKIEDGFKGKIANFFSYEEFPSAYHHFHVAKLMSYFQTHFNTPAEARLEDLKPQNLIIFSIISNLLVPTDGHRTDANKMELYLFYCFLEKIRIDFGFVMCKFLLKISTDSYKKLSYGKFLTPIFAHFKIPFTGKSPNESASTIFSKTYFERKNLRFFKGHCDDPTSPKAYRRV</sequence>
<dbReference type="Proteomes" id="UP000295252">
    <property type="component" value="Unassembled WGS sequence"/>
</dbReference>
<keyword evidence="2" id="KW-1185">Reference proteome</keyword>
<name>A0A068VG33_COFCA</name>
<dbReference type="EMBL" id="HG739751">
    <property type="protein sequence ID" value="CDP19765.1"/>
    <property type="molecule type" value="Genomic_DNA"/>
</dbReference>
<dbReference type="Gramene" id="CDP19765">
    <property type="protein sequence ID" value="CDP19765"/>
    <property type="gene ID" value="GSCOC_T00006790001"/>
</dbReference>
<organism evidence="1 2">
    <name type="scientific">Coffea canephora</name>
    <name type="common">Robusta coffee</name>
    <dbReference type="NCBI Taxonomy" id="49390"/>
    <lineage>
        <taxon>Eukaryota</taxon>
        <taxon>Viridiplantae</taxon>
        <taxon>Streptophyta</taxon>
        <taxon>Embryophyta</taxon>
        <taxon>Tracheophyta</taxon>
        <taxon>Spermatophyta</taxon>
        <taxon>Magnoliopsida</taxon>
        <taxon>eudicotyledons</taxon>
        <taxon>Gunneridae</taxon>
        <taxon>Pentapetalae</taxon>
        <taxon>asterids</taxon>
        <taxon>lamiids</taxon>
        <taxon>Gentianales</taxon>
        <taxon>Rubiaceae</taxon>
        <taxon>Ixoroideae</taxon>
        <taxon>Gardenieae complex</taxon>
        <taxon>Bertiereae - Coffeeae clade</taxon>
        <taxon>Coffeeae</taxon>
        <taxon>Coffea</taxon>
    </lineage>
</organism>
<dbReference type="InParanoid" id="A0A068VG33"/>
<gene>
    <name evidence="1" type="ORF">GSCOC_T00006790001</name>
</gene>
<evidence type="ECO:0000313" key="1">
    <source>
        <dbReference type="EMBL" id="CDP19765.1"/>
    </source>
</evidence>
<proteinExistence type="predicted"/>
<evidence type="ECO:0000313" key="2">
    <source>
        <dbReference type="Proteomes" id="UP000295252"/>
    </source>
</evidence>
<dbReference type="AlphaFoldDB" id="A0A068VG33"/>